<gene>
    <name evidence="1" type="ORF">HETIRDRAFT_437520</name>
</gene>
<accession>W4KMT9</accession>
<evidence type="ECO:0000313" key="2">
    <source>
        <dbReference type="Proteomes" id="UP000030671"/>
    </source>
</evidence>
<dbReference type="GeneID" id="20674958"/>
<evidence type="ECO:0000313" key="1">
    <source>
        <dbReference type="EMBL" id="ETW86695.1"/>
    </source>
</evidence>
<protein>
    <submittedName>
        <fullName evidence="1">Uncharacterized protein</fullName>
    </submittedName>
</protein>
<dbReference type="AlphaFoldDB" id="W4KMT9"/>
<reference evidence="1 2" key="1">
    <citation type="journal article" date="2012" name="New Phytol.">
        <title>Insight into trade-off between wood decay and parasitism from the genome of a fungal forest pathogen.</title>
        <authorList>
            <person name="Olson A."/>
            <person name="Aerts A."/>
            <person name="Asiegbu F."/>
            <person name="Belbahri L."/>
            <person name="Bouzid O."/>
            <person name="Broberg A."/>
            <person name="Canback B."/>
            <person name="Coutinho P.M."/>
            <person name="Cullen D."/>
            <person name="Dalman K."/>
            <person name="Deflorio G."/>
            <person name="van Diepen L.T."/>
            <person name="Dunand C."/>
            <person name="Duplessis S."/>
            <person name="Durling M."/>
            <person name="Gonthier P."/>
            <person name="Grimwood J."/>
            <person name="Fossdal C.G."/>
            <person name="Hansson D."/>
            <person name="Henrissat B."/>
            <person name="Hietala A."/>
            <person name="Himmelstrand K."/>
            <person name="Hoffmeister D."/>
            <person name="Hogberg N."/>
            <person name="James T.Y."/>
            <person name="Karlsson M."/>
            <person name="Kohler A."/>
            <person name="Kues U."/>
            <person name="Lee Y.H."/>
            <person name="Lin Y.C."/>
            <person name="Lind M."/>
            <person name="Lindquist E."/>
            <person name="Lombard V."/>
            <person name="Lucas S."/>
            <person name="Lunden K."/>
            <person name="Morin E."/>
            <person name="Murat C."/>
            <person name="Park J."/>
            <person name="Raffaello T."/>
            <person name="Rouze P."/>
            <person name="Salamov A."/>
            <person name="Schmutz J."/>
            <person name="Solheim H."/>
            <person name="Stahlberg J."/>
            <person name="Velez H."/>
            <person name="de Vries R.P."/>
            <person name="Wiebenga A."/>
            <person name="Woodward S."/>
            <person name="Yakovlev I."/>
            <person name="Garbelotto M."/>
            <person name="Martin F."/>
            <person name="Grigoriev I.V."/>
            <person name="Stenlid J."/>
        </authorList>
    </citation>
    <scope>NUCLEOTIDE SEQUENCE [LARGE SCALE GENOMIC DNA]</scope>
    <source>
        <strain evidence="1 2">TC 32-1</strain>
    </source>
</reference>
<name>W4KMT9_HETIT</name>
<dbReference type="HOGENOM" id="CLU_2849954_0_0_1"/>
<keyword evidence="2" id="KW-1185">Reference proteome</keyword>
<dbReference type="RefSeq" id="XP_009540693.1">
    <property type="nucleotide sequence ID" value="XM_009542398.1"/>
</dbReference>
<proteinExistence type="predicted"/>
<organism evidence="1 2">
    <name type="scientific">Heterobasidion irregulare (strain TC 32-1)</name>
    <dbReference type="NCBI Taxonomy" id="747525"/>
    <lineage>
        <taxon>Eukaryota</taxon>
        <taxon>Fungi</taxon>
        <taxon>Dikarya</taxon>
        <taxon>Basidiomycota</taxon>
        <taxon>Agaricomycotina</taxon>
        <taxon>Agaricomycetes</taxon>
        <taxon>Russulales</taxon>
        <taxon>Bondarzewiaceae</taxon>
        <taxon>Heterobasidion</taxon>
        <taxon>Heterobasidion annosum species complex</taxon>
    </lineage>
</organism>
<sequence>MFSFLYKFEDQVRGRKMGLLKSETFAAGASAPWNERLRSAYSEPRQSGTFWACSPEQRTKDIWCG</sequence>
<dbReference type="EMBL" id="KI925454">
    <property type="protein sequence ID" value="ETW86695.1"/>
    <property type="molecule type" value="Genomic_DNA"/>
</dbReference>
<dbReference type="KEGG" id="hir:HETIRDRAFT_437520"/>
<dbReference type="Proteomes" id="UP000030671">
    <property type="component" value="Unassembled WGS sequence"/>
</dbReference>
<dbReference type="InParanoid" id="W4KMT9"/>